<dbReference type="EMBL" id="ML121537">
    <property type="protein sequence ID" value="RPB25667.1"/>
    <property type="molecule type" value="Genomic_DNA"/>
</dbReference>
<dbReference type="GO" id="GO:0015031">
    <property type="term" value="P:protein transport"/>
    <property type="evidence" value="ECO:0007669"/>
    <property type="project" value="UniProtKB-KW"/>
</dbReference>
<dbReference type="FunFam" id="1.25.40.1030:FF:000008">
    <property type="entry name" value="Protein transport protein sec16"/>
    <property type="match status" value="1"/>
</dbReference>
<dbReference type="GO" id="GO:0006914">
    <property type="term" value="P:autophagy"/>
    <property type="evidence" value="ECO:0007669"/>
    <property type="project" value="UniProtKB-KW"/>
</dbReference>
<dbReference type="OrthoDB" id="8918678at2759"/>
<evidence type="ECO:0000256" key="1">
    <source>
        <dbReference type="ARBA" id="ARBA00004397"/>
    </source>
</evidence>
<name>A0A3N4LRX4_9PEZI</name>
<dbReference type="CDD" id="cd09233">
    <property type="entry name" value="ACE1-Sec16-like"/>
    <property type="match status" value="1"/>
</dbReference>
<evidence type="ECO:0000256" key="11">
    <source>
        <dbReference type="SAM" id="MobiDB-lite"/>
    </source>
</evidence>
<accession>A0A3N4LRX4</accession>
<evidence type="ECO:0000256" key="10">
    <source>
        <dbReference type="RuleBase" id="RU364101"/>
    </source>
</evidence>
<evidence type="ECO:0000256" key="4">
    <source>
        <dbReference type="ARBA" id="ARBA00022824"/>
    </source>
</evidence>
<evidence type="ECO:0000256" key="3">
    <source>
        <dbReference type="ARBA" id="ARBA00022448"/>
    </source>
</evidence>
<keyword evidence="15" id="KW-1185">Reference proteome</keyword>
<evidence type="ECO:0000256" key="7">
    <source>
        <dbReference type="ARBA" id="ARBA00023006"/>
    </source>
</evidence>
<comment type="subcellular location">
    <subcellularLocation>
        <location evidence="1">Endoplasmic reticulum membrane</location>
        <topology evidence="1">Peripheral membrane protein</topology>
        <orientation evidence="1">Cytoplasmic side</orientation>
    </subcellularLocation>
</comment>
<keyword evidence="8 10" id="KW-0472">Membrane</keyword>
<dbReference type="GO" id="GO:0007030">
    <property type="term" value="P:Golgi organization"/>
    <property type="evidence" value="ECO:0007669"/>
    <property type="project" value="TreeGrafter"/>
</dbReference>
<sequence>MNDPVNFMTPQDTSIHDPLNRWQGCPIFSWGFGGHIVTMFPTRTQRNAVGMSQPMIKCSPGEVKVRHTRDILPLEDSLVKFPGPVYSGGKGAKLKKKEVLAWMAEKIAALEGDASGAGMFLPGEPIPDETERKRKEEKILLWKGMKMFLENDGNIEGFIGKSIRAFLWPEDSSPTSADSFSLVASMSSSATGSGLGPVPDRVNMEAMKTIRTHLLNGDRTAAVWHAVDKRLWSHAMLIAGTVSNDLWKQVVQDFVKNEVKTLGGGLESLAVLYEIFGGNGEESVDELVPQSARLGQPMMTSMTGTVSAKDPLEGLEKWRETLALIMSNRSAGDTTAITALGKLLGTYARVEAAHLCYLFAKNAASFSGSDDPNTAVALFGADHVYSPFTFWKDTDAILLSEVYELALSLAPGPTPPAIIPHLQGIKVFHAFLLAESGYGTEAHKYCDAIGSVLKTSTKPLPYFHRTMFNALEELTNRVSQSPSAAAAGGWLSKPSLDNISGSMWGAFTKFVAGEDSEPGPGTDNGQAAGVLAQGPFGGTSTSPGMSRTQSIAD</sequence>
<evidence type="ECO:0000259" key="12">
    <source>
        <dbReference type="Pfam" id="PF12931"/>
    </source>
</evidence>
<evidence type="ECO:0000256" key="8">
    <source>
        <dbReference type="ARBA" id="ARBA00023136"/>
    </source>
</evidence>
<dbReference type="GO" id="GO:0070973">
    <property type="term" value="P:protein localization to endoplasmic reticulum exit site"/>
    <property type="evidence" value="ECO:0007669"/>
    <property type="project" value="TreeGrafter"/>
</dbReference>
<feature type="region of interest" description="Disordered" evidence="11">
    <location>
        <begin position="512"/>
        <end position="553"/>
    </location>
</feature>
<keyword evidence="4 10" id="KW-0256">Endoplasmic reticulum</keyword>
<dbReference type="GO" id="GO:0070971">
    <property type="term" value="C:endoplasmic reticulum exit site"/>
    <property type="evidence" value="ECO:0007669"/>
    <property type="project" value="UniProtKB-ARBA"/>
</dbReference>
<proteinExistence type="inferred from homology"/>
<evidence type="ECO:0000313" key="15">
    <source>
        <dbReference type="Proteomes" id="UP000267821"/>
    </source>
</evidence>
<keyword evidence="7 10" id="KW-0072">Autophagy</keyword>
<dbReference type="GO" id="GO:0016192">
    <property type="term" value="P:vesicle-mediated transport"/>
    <property type="evidence" value="ECO:0007669"/>
    <property type="project" value="UniProtKB-KW"/>
</dbReference>
<dbReference type="STRING" id="1051890.A0A3N4LRX4"/>
<dbReference type="PANTHER" id="PTHR13402">
    <property type="entry name" value="RGPR-RELATED"/>
    <property type="match status" value="1"/>
</dbReference>
<organism evidence="14 15">
    <name type="scientific">Terfezia boudieri ATCC MYA-4762</name>
    <dbReference type="NCBI Taxonomy" id="1051890"/>
    <lineage>
        <taxon>Eukaryota</taxon>
        <taxon>Fungi</taxon>
        <taxon>Dikarya</taxon>
        <taxon>Ascomycota</taxon>
        <taxon>Pezizomycotina</taxon>
        <taxon>Pezizomycetes</taxon>
        <taxon>Pezizales</taxon>
        <taxon>Pezizaceae</taxon>
        <taxon>Terfezia</taxon>
    </lineage>
</organism>
<dbReference type="GO" id="GO:0005789">
    <property type="term" value="C:endoplasmic reticulum membrane"/>
    <property type="evidence" value="ECO:0007669"/>
    <property type="project" value="UniProtKB-SubCell"/>
</dbReference>
<feature type="compositionally biased region" description="Polar residues" evidence="11">
    <location>
        <begin position="538"/>
        <end position="553"/>
    </location>
</feature>
<comment type="similarity">
    <text evidence="2 10">Belongs to the SEC16 family.</text>
</comment>
<dbReference type="AlphaFoldDB" id="A0A3N4LRX4"/>
<gene>
    <name evidence="14" type="ORF">L211DRAFT_783080</name>
</gene>
<evidence type="ECO:0000256" key="6">
    <source>
        <dbReference type="ARBA" id="ARBA00022927"/>
    </source>
</evidence>
<keyword evidence="6 10" id="KW-0653">Protein transport</keyword>
<dbReference type="InterPro" id="IPR024298">
    <property type="entry name" value="Sec16_Sec23-bd"/>
</dbReference>
<evidence type="ECO:0000259" key="13">
    <source>
        <dbReference type="Pfam" id="PF12932"/>
    </source>
</evidence>
<dbReference type="Pfam" id="PF12932">
    <property type="entry name" value="Sec16"/>
    <property type="match status" value="1"/>
</dbReference>
<dbReference type="GO" id="GO:0012507">
    <property type="term" value="C:ER to Golgi transport vesicle membrane"/>
    <property type="evidence" value="ECO:0007669"/>
    <property type="project" value="TreeGrafter"/>
</dbReference>
<dbReference type="PANTHER" id="PTHR13402:SF6">
    <property type="entry name" value="SECRETORY 16, ISOFORM I"/>
    <property type="match status" value="1"/>
</dbReference>
<dbReference type="InParanoid" id="A0A3N4LRX4"/>
<keyword evidence="3 10" id="KW-0813">Transport</keyword>
<keyword evidence="5 10" id="KW-0931">ER-Golgi transport</keyword>
<evidence type="ECO:0000313" key="14">
    <source>
        <dbReference type="EMBL" id="RPB25667.1"/>
    </source>
</evidence>
<comment type="function">
    <text evidence="9 10">Involved in the initiation of assembly of the COPII coat required for the formation of transport vesicles from the endoplasmic reticulum (ER) and the selection of cargo molecules. Also involved in autophagy.</text>
</comment>
<dbReference type="Proteomes" id="UP000267821">
    <property type="component" value="Unassembled WGS sequence"/>
</dbReference>
<evidence type="ECO:0000256" key="2">
    <source>
        <dbReference type="ARBA" id="ARBA00005927"/>
    </source>
</evidence>
<reference evidence="14 15" key="1">
    <citation type="journal article" date="2018" name="Nat. Ecol. Evol.">
        <title>Pezizomycetes genomes reveal the molecular basis of ectomycorrhizal truffle lifestyle.</title>
        <authorList>
            <person name="Murat C."/>
            <person name="Payen T."/>
            <person name="Noel B."/>
            <person name="Kuo A."/>
            <person name="Morin E."/>
            <person name="Chen J."/>
            <person name="Kohler A."/>
            <person name="Krizsan K."/>
            <person name="Balestrini R."/>
            <person name="Da Silva C."/>
            <person name="Montanini B."/>
            <person name="Hainaut M."/>
            <person name="Levati E."/>
            <person name="Barry K.W."/>
            <person name="Belfiori B."/>
            <person name="Cichocki N."/>
            <person name="Clum A."/>
            <person name="Dockter R.B."/>
            <person name="Fauchery L."/>
            <person name="Guy J."/>
            <person name="Iotti M."/>
            <person name="Le Tacon F."/>
            <person name="Lindquist E.A."/>
            <person name="Lipzen A."/>
            <person name="Malagnac F."/>
            <person name="Mello A."/>
            <person name="Molinier V."/>
            <person name="Miyauchi S."/>
            <person name="Poulain J."/>
            <person name="Riccioni C."/>
            <person name="Rubini A."/>
            <person name="Sitrit Y."/>
            <person name="Splivallo R."/>
            <person name="Traeger S."/>
            <person name="Wang M."/>
            <person name="Zifcakova L."/>
            <person name="Wipf D."/>
            <person name="Zambonelli A."/>
            <person name="Paolocci F."/>
            <person name="Nowrousian M."/>
            <person name="Ottonello S."/>
            <person name="Baldrian P."/>
            <person name="Spatafora J.W."/>
            <person name="Henrissat B."/>
            <person name="Nagy L.G."/>
            <person name="Aury J.M."/>
            <person name="Wincker P."/>
            <person name="Grigoriev I.V."/>
            <person name="Bonfante P."/>
            <person name="Martin F.M."/>
        </authorList>
    </citation>
    <scope>NUCLEOTIDE SEQUENCE [LARGE SCALE GENOMIC DNA]</scope>
    <source>
        <strain evidence="14 15">ATCC MYA-4762</strain>
    </source>
</reference>
<dbReference type="InterPro" id="IPR024340">
    <property type="entry name" value="Sec16_CCD"/>
</dbReference>
<dbReference type="Gene3D" id="1.25.40.1030">
    <property type="match status" value="1"/>
</dbReference>
<protein>
    <recommendedName>
        <fullName evidence="10">Protein transport protein sec16</fullName>
    </recommendedName>
</protein>
<evidence type="ECO:0000256" key="9">
    <source>
        <dbReference type="ARBA" id="ARBA00024687"/>
    </source>
</evidence>
<feature type="domain" description="Sec16 Sec23-binding" evidence="12">
    <location>
        <begin position="210"/>
        <end position="514"/>
    </location>
</feature>
<feature type="non-terminal residue" evidence="14">
    <location>
        <position position="553"/>
    </location>
</feature>
<feature type="domain" description="Sec16 central conserved" evidence="13">
    <location>
        <begin position="25"/>
        <end position="153"/>
    </location>
</feature>
<evidence type="ECO:0000256" key="5">
    <source>
        <dbReference type="ARBA" id="ARBA00022892"/>
    </source>
</evidence>
<dbReference type="Pfam" id="PF12931">
    <property type="entry name" value="TPR_Sec16"/>
    <property type="match status" value="1"/>
</dbReference>